<dbReference type="PANTHER" id="PTHR48106">
    <property type="entry name" value="QUINONE OXIDOREDUCTASE PIG3-RELATED"/>
    <property type="match status" value="1"/>
</dbReference>
<dbReference type="InParanoid" id="C7Q7J2"/>
<dbReference type="PANTHER" id="PTHR48106:SF13">
    <property type="entry name" value="QUINONE OXIDOREDUCTASE-RELATED"/>
    <property type="match status" value="1"/>
</dbReference>
<evidence type="ECO:0000313" key="5">
    <source>
        <dbReference type="Proteomes" id="UP000000851"/>
    </source>
</evidence>
<dbReference type="Proteomes" id="UP000000851">
    <property type="component" value="Chromosome"/>
</dbReference>
<dbReference type="GO" id="GO:0070402">
    <property type="term" value="F:NADPH binding"/>
    <property type="evidence" value="ECO:0007669"/>
    <property type="project" value="TreeGrafter"/>
</dbReference>
<dbReference type="GO" id="GO:0005829">
    <property type="term" value="C:cytosol"/>
    <property type="evidence" value="ECO:0007669"/>
    <property type="project" value="TreeGrafter"/>
</dbReference>
<dbReference type="Pfam" id="PF08240">
    <property type="entry name" value="ADH_N"/>
    <property type="match status" value="1"/>
</dbReference>
<dbReference type="SUPFAM" id="SSF51735">
    <property type="entry name" value="NAD(P)-binding Rossmann-fold domains"/>
    <property type="match status" value="1"/>
</dbReference>
<dbReference type="GO" id="GO:0035925">
    <property type="term" value="F:mRNA 3'-UTR AU-rich region binding"/>
    <property type="evidence" value="ECO:0007669"/>
    <property type="project" value="TreeGrafter"/>
</dbReference>
<dbReference type="InterPro" id="IPR020843">
    <property type="entry name" value="ER"/>
</dbReference>
<dbReference type="CDD" id="cd08244">
    <property type="entry name" value="MDR_enoyl_red"/>
    <property type="match status" value="1"/>
</dbReference>
<evidence type="ECO:0000256" key="2">
    <source>
        <dbReference type="ARBA" id="ARBA00023002"/>
    </source>
</evidence>
<dbReference type="Pfam" id="PF00107">
    <property type="entry name" value="ADH_zinc_N"/>
    <property type="match status" value="1"/>
</dbReference>
<dbReference type="SMART" id="SM00829">
    <property type="entry name" value="PKS_ER"/>
    <property type="match status" value="1"/>
</dbReference>
<evidence type="ECO:0000256" key="1">
    <source>
        <dbReference type="ARBA" id="ARBA00022857"/>
    </source>
</evidence>
<sequence length="331" mass="33378">MRVIRVREFGDPSVLKLEDAPPPAAAAGQAVIDVEVAAVLFGDTIVRGGRFPFPLPYTPGLEVGGRVAAVGPGGDEALVGRRVVAVTPRTGGGYAEQAVVDTRWLFEVPDGTALDDAVPVFQAGAVALGMLGAMRLTAGETILITAAAGRLGSLLVQAAKAAGATVIGAVGSSGKTAFVTALGADAVVDYSMPDWIDQVTTATGGQGVDLALDAVGGAIGAGALAALRDGAGRLGSYGFASGEWTPLDAGVIGRRGLSVVGAAGITFAKPEAEQRADAERALSELAAGRLIPRIHAAFPLEGAPEAHAELEARSTIGAILLRPKSPYESRN</sequence>
<dbReference type="HOGENOM" id="CLU_026673_3_1_11"/>
<dbReference type="Gene3D" id="3.40.50.720">
    <property type="entry name" value="NAD(P)-binding Rossmann-like Domain"/>
    <property type="match status" value="1"/>
</dbReference>
<dbReference type="InterPro" id="IPR011032">
    <property type="entry name" value="GroES-like_sf"/>
</dbReference>
<dbReference type="STRING" id="479433.Caci_3278"/>
<accession>C7Q7J2</accession>
<name>C7Q7J2_CATAD</name>
<organism evidence="4 5">
    <name type="scientific">Catenulispora acidiphila (strain DSM 44928 / JCM 14897 / NBRC 102108 / NRRL B-24433 / ID139908)</name>
    <dbReference type="NCBI Taxonomy" id="479433"/>
    <lineage>
        <taxon>Bacteria</taxon>
        <taxon>Bacillati</taxon>
        <taxon>Actinomycetota</taxon>
        <taxon>Actinomycetes</taxon>
        <taxon>Catenulisporales</taxon>
        <taxon>Catenulisporaceae</taxon>
        <taxon>Catenulispora</taxon>
    </lineage>
</organism>
<dbReference type="InterPro" id="IPR013154">
    <property type="entry name" value="ADH-like_N"/>
</dbReference>
<protein>
    <submittedName>
        <fullName evidence="4">Alcohol dehydrogenase zinc-binding domain protein</fullName>
    </submittedName>
</protein>
<dbReference type="KEGG" id="cai:Caci_3278"/>
<dbReference type="AlphaFoldDB" id="C7Q7J2"/>
<dbReference type="RefSeq" id="WP_012787478.1">
    <property type="nucleotide sequence ID" value="NC_013131.1"/>
</dbReference>
<evidence type="ECO:0000259" key="3">
    <source>
        <dbReference type="SMART" id="SM00829"/>
    </source>
</evidence>
<feature type="domain" description="Enoyl reductase (ER)" evidence="3">
    <location>
        <begin position="10"/>
        <end position="321"/>
    </location>
</feature>
<dbReference type="Gene3D" id="3.90.180.10">
    <property type="entry name" value="Medium-chain alcohol dehydrogenases, catalytic domain"/>
    <property type="match status" value="1"/>
</dbReference>
<dbReference type="SUPFAM" id="SSF50129">
    <property type="entry name" value="GroES-like"/>
    <property type="match status" value="1"/>
</dbReference>
<gene>
    <name evidence="4" type="ordered locus">Caci_3278</name>
</gene>
<keyword evidence="1" id="KW-0521">NADP</keyword>
<dbReference type="InterPro" id="IPR036291">
    <property type="entry name" value="NAD(P)-bd_dom_sf"/>
</dbReference>
<dbReference type="EMBL" id="CP001700">
    <property type="protein sequence ID" value="ACU72185.1"/>
    <property type="molecule type" value="Genomic_DNA"/>
</dbReference>
<dbReference type="InterPro" id="IPR013149">
    <property type="entry name" value="ADH-like_C"/>
</dbReference>
<keyword evidence="2" id="KW-0560">Oxidoreductase</keyword>
<dbReference type="eggNOG" id="COG0604">
    <property type="taxonomic scope" value="Bacteria"/>
</dbReference>
<dbReference type="OrthoDB" id="5195079at2"/>
<evidence type="ECO:0000313" key="4">
    <source>
        <dbReference type="EMBL" id="ACU72185.1"/>
    </source>
</evidence>
<dbReference type="GO" id="GO:0003960">
    <property type="term" value="F:quinone reductase (NADPH) activity"/>
    <property type="evidence" value="ECO:0007669"/>
    <property type="project" value="TreeGrafter"/>
</dbReference>
<keyword evidence="5" id="KW-1185">Reference proteome</keyword>
<reference evidence="4 5" key="1">
    <citation type="journal article" date="2009" name="Stand. Genomic Sci.">
        <title>Complete genome sequence of Catenulispora acidiphila type strain (ID 139908).</title>
        <authorList>
            <person name="Copeland A."/>
            <person name="Lapidus A."/>
            <person name="Glavina Del Rio T."/>
            <person name="Nolan M."/>
            <person name="Lucas S."/>
            <person name="Chen F."/>
            <person name="Tice H."/>
            <person name="Cheng J.F."/>
            <person name="Bruce D."/>
            <person name="Goodwin L."/>
            <person name="Pitluck S."/>
            <person name="Mikhailova N."/>
            <person name="Pati A."/>
            <person name="Ivanova N."/>
            <person name="Mavromatis K."/>
            <person name="Chen A."/>
            <person name="Palaniappan K."/>
            <person name="Chain P."/>
            <person name="Land M."/>
            <person name="Hauser L."/>
            <person name="Chang Y.J."/>
            <person name="Jeffries C.D."/>
            <person name="Chertkov O."/>
            <person name="Brettin T."/>
            <person name="Detter J.C."/>
            <person name="Han C."/>
            <person name="Ali Z."/>
            <person name="Tindall B.J."/>
            <person name="Goker M."/>
            <person name="Bristow J."/>
            <person name="Eisen J.A."/>
            <person name="Markowitz V."/>
            <person name="Hugenholtz P."/>
            <person name="Kyrpides N.C."/>
            <person name="Klenk H.P."/>
        </authorList>
    </citation>
    <scope>NUCLEOTIDE SEQUENCE [LARGE SCALE GENOMIC DNA]</scope>
    <source>
        <strain evidence="5">DSM 44928 / JCM 14897 / NBRC 102108 / NRRL B-24433 / ID139908</strain>
    </source>
</reference>
<proteinExistence type="predicted"/>